<evidence type="ECO:0000313" key="12">
    <source>
        <dbReference type="EMBL" id="CCE23312.1"/>
    </source>
</evidence>
<comment type="catalytic activity">
    <reaction evidence="6 7">
        <text>[phosphate](n) + ATP = [phosphate](n+1) + ADP</text>
        <dbReference type="Rhea" id="RHEA:19573"/>
        <dbReference type="Rhea" id="RHEA-COMP:9859"/>
        <dbReference type="Rhea" id="RHEA-COMP:14280"/>
        <dbReference type="ChEBI" id="CHEBI:16838"/>
        <dbReference type="ChEBI" id="CHEBI:30616"/>
        <dbReference type="ChEBI" id="CHEBI:456216"/>
        <dbReference type="EC" id="2.7.4.1"/>
    </reaction>
</comment>
<evidence type="ECO:0000256" key="2">
    <source>
        <dbReference type="ARBA" id="ARBA00022679"/>
    </source>
</evidence>
<dbReference type="Pfam" id="PF17941">
    <property type="entry name" value="PP_kinase_C_1"/>
    <property type="match status" value="1"/>
</dbReference>
<dbReference type="STRING" id="1091494.MEALZ_1625"/>
<dbReference type="Gene3D" id="1.20.58.310">
    <property type="entry name" value="Polyphosphate kinase N-terminal domain"/>
    <property type="match status" value="1"/>
</dbReference>
<dbReference type="GO" id="GO:0008976">
    <property type="term" value="F:polyphosphate kinase activity"/>
    <property type="evidence" value="ECO:0007669"/>
    <property type="project" value="UniProtKB-UniRule"/>
</dbReference>
<dbReference type="InterPro" id="IPR025200">
    <property type="entry name" value="PPK_C_dom2"/>
</dbReference>
<dbReference type="GO" id="GO:0005524">
    <property type="term" value="F:ATP binding"/>
    <property type="evidence" value="ECO:0007669"/>
    <property type="project" value="UniProtKB-KW"/>
</dbReference>
<dbReference type="HOGENOM" id="CLU_009678_5_0_6"/>
<feature type="domain" description="Polyphosphate kinase C-terminal" evidence="11">
    <location>
        <begin position="344"/>
        <end position="507"/>
    </location>
</feature>
<feature type="domain" description="Polyphosphate kinase middle" evidence="8">
    <location>
        <begin position="134"/>
        <end position="316"/>
    </location>
</feature>
<comment type="function">
    <text evidence="6 7">Catalyzes the reversible transfer of the terminal phosphate of ATP to form a long-chain polyphosphate (polyP).</text>
</comment>
<feature type="binding site" evidence="6">
    <location>
        <position position="418"/>
    </location>
    <ligand>
        <name>Mg(2+)</name>
        <dbReference type="ChEBI" id="CHEBI:18420"/>
    </ligand>
</feature>
<comment type="similarity">
    <text evidence="6 7">Belongs to the polyphosphate kinase 1 (PPK1) family.</text>
</comment>
<dbReference type="InterPro" id="IPR041108">
    <property type="entry name" value="PP_kinase_C_1"/>
</dbReference>
<dbReference type="InterPro" id="IPR036832">
    <property type="entry name" value="PPK_N_dom_sf"/>
</dbReference>
<dbReference type="PATRIC" id="fig|271065.3.peg.1668"/>
<sequence>MEKENEIGEAINLDSYDLYLNRELSLLEFNQRVLAQAKDARVPLLERLNYLCISCSNLDEFFEVRVASLLQMAEMDPKAIGVDGLSPHEQLERISAKAHGLVEDQYRVLNDILLPALAEENIHFIRRTEWTAKQLKWLENYFNEELLPILTPVGLDSAHPFPRILNKSLNFIISLTGKDAFGRNSGRAVLQAPRALPRIIQLPADATGSGPHDFVFLSSIIHAFVDQLFNGMNVKGCYQFRVTRNSDFFVDDDAIDDLLLAVEGELAMRNYGDEVRLEIASNCPEETVNFLMARFELTQDRLYLVDGPVNLNRLQEIINHVERPELKFTPFKPAVPPQLARNKNIFAAIEKQDILLHHPFESFLPVVEFLKQAAADPDVLAIKQTLYRTGVDSPIVSALVKAARAGKEVTVVIELRARFDEKANINLAAKLQEAAVHVVYGVVGYKTHAKMCLVLRKEGKKLRNYVHLGSGNYHPKTALLYTDYGLFSCDKELGEDVRRVFAQLTSLGKVTKLNKLLQSPFTLHSGLIEKIEREIDHAQAGKPSGIIIKVNAIVEQQLTKALYQASQAGVKINLIVRGICCLKPGIPGVSENIVVRSIIGRFLEHTRVYAFENDGNPEVYVASADMMGRNMFKRVETGFPIENKRLHQRVRSDLELYLKDNCQAWLLQPDGQYVQLSPVEEEEAIQAQSELLASLQHQG</sequence>
<dbReference type="InterPro" id="IPR025198">
    <property type="entry name" value="PPK_N_dom"/>
</dbReference>
<keyword evidence="13" id="KW-1185">Reference proteome</keyword>
<keyword evidence="2 6" id="KW-0808">Transferase</keyword>
<dbReference type="Pfam" id="PF02503">
    <property type="entry name" value="PP_kinase"/>
    <property type="match status" value="1"/>
</dbReference>
<keyword evidence="3 6" id="KW-0547">Nucleotide-binding</keyword>
<protein>
    <recommendedName>
        <fullName evidence="6 7">Polyphosphate kinase</fullName>
        <ecNumber evidence="6 7">2.7.4.1</ecNumber>
    </recommendedName>
    <alternativeName>
        <fullName evidence="6">ATP-polyphosphate phosphotransferase</fullName>
    </alternativeName>
    <alternativeName>
        <fullName evidence="6">Polyphosphoric acid kinase</fullName>
    </alternativeName>
</protein>
<keyword evidence="5 6" id="KW-0067">ATP-binding</keyword>
<keyword evidence="1 6" id="KW-0597">Phosphoprotein</keyword>
<evidence type="ECO:0000259" key="10">
    <source>
        <dbReference type="Pfam" id="PF13090"/>
    </source>
</evidence>
<evidence type="ECO:0000256" key="1">
    <source>
        <dbReference type="ARBA" id="ARBA00022553"/>
    </source>
</evidence>
<evidence type="ECO:0000256" key="5">
    <source>
        <dbReference type="ARBA" id="ARBA00022840"/>
    </source>
</evidence>
<dbReference type="PANTHER" id="PTHR30218">
    <property type="entry name" value="POLYPHOSPHATE KINASE"/>
    <property type="match status" value="1"/>
</dbReference>
<dbReference type="NCBIfam" id="NF003921">
    <property type="entry name" value="PRK05443.2-2"/>
    <property type="match status" value="1"/>
</dbReference>
<name>G4SZH2_META2</name>
<dbReference type="SUPFAM" id="SSF140356">
    <property type="entry name" value="PPK N-terminal domain-like"/>
    <property type="match status" value="1"/>
</dbReference>
<comment type="PTM">
    <text evidence="6 7">An intermediate of this reaction is the autophosphorylated ppk in which a phosphate is covalently linked to a histidine residue through a N-P bond.</text>
</comment>
<dbReference type="AlphaFoldDB" id="G4SZH2"/>
<gene>
    <name evidence="6 12" type="primary">ppk</name>
    <name evidence="12" type="ordered locus">MEALZ_1625</name>
</gene>
<dbReference type="PANTHER" id="PTHR30218:SF0">
    <property type="entry name" value="POLYPHOSPHATE KINASE"/>
    <property type="match status" value="1"/>
</dbReference>
<feature type="binding site" evidence="6">
    <location>
        <position position="577"/>
    </location>
    <ligand>
        <name>ATP</name>
        <dbReference type="ChEBI" id="CHEBI:30616"/>
    </ligand>
</feature>
<feature type="binding site" evidence="6">
    <location>
        <position position="605"/>
    </location>
    <ligand>
        <name>ATP</name>
        <dbReference type="ChEBI" id="CHEBI:30616"/>
    </ligand>
</feature>
<dbReference type="GO" id="GO:0009358">
    <property type="term" value="C:polyphosphate kinase complex"/>
    <property type="evidence" value="ECO:0007669"/>
    <property type="project" value="InterPro"/>
</dbReference>
<dbReference type="PIRSF" id="PIRSF015589">
    <property type="entry name" value="PP_kinase"/>
    <property type="match status" value="1"/>
</dbReference>
<dbReference type="InterPro" id="IPR024953">
    <property type="entry name" value="PP_kinase_middle"/>
</dbReference>
<dbReference type="HAMAP" id="MF_00347">
    <property type="entry name" value="Polyphosphate_kinase"/>
    <property type="match status" value="1"/>
</dbReference>
<proteinExistence type="inferred from homology"/>
<evidence type="ECO:0000259" key="9">
    <source>
        <dbReference type="Pfam" id="PF13089"/>
    </source>
</evidence>
<dbReference type="Pfam" id="PF13090">
    <property type="entry name" value="PP_kinase_C"/>
    <property type="match status" value="1"/>
</dbReference>
<dbReference type="RefSeq" id="WP_014148105.1">
    <property type="nucleotide sequence ID" value="NC_016112.1"/>
</dbReference>
<dbReference type="Pfam" id="PF13089">
    <property type="entry name" value="PP_kinase_N"/>
    <property type="match status" value="1"/>
</dbReference>
<feature type="domain" description="Polyphosphate kinase N-terminal" evidence="9">
    <location>
        <begin position="19"/>
        <end position="124"/>
    </location>
</feature>
<dbReference type="InterPro" id="IPR003414">
    <property type="entry name" value="PP_kinase"/>
</dbReference>
<evidence type="ECO:0000313" key="13">
    <source>
        <dbReference type="Proteomes" id="UP000008315"/>
    </source>
</evidence>
<dbReference type="NCBIfam" id="NF003917">
    <property type="entry name" value="PRK05443.1-1"/>
    <property type="match status" value="1"/>
</dbReference>
<dbReference type="GO" id="GO:0006799">
    <property type="term" value="P:polyphosphate biosynthetic process"/>
    <property type="evidence" value="ECO:0007669"/>
    <property type="project" value="UniProtKB-UniRule"/>
</dbReference>
<dbReference type="NCBIfam" id="TIGR03705">
    <property type="entry name" value="poly_P_kin"/>
    <property type="match status" value="1"/>
</dbReference>
<evidence type="ECO:0000259" key="11">
    <source>
        <dbReference type="Pfam" id="PF17941"/>
    </source>
</evidence>
<feature type="binding site" evidence="6">
    <location>
        <position position="388"/>
    </location>
    <ligand>
        <name>Mg(2+)</name>
        <dbReference type="ChEBI" id="CHEBI:18420"/>
    </ligand>
</feature>
<feature type="binding site" evidence="6">
    <location>
        <position position="57"/>
    </location>
    <ligand>
        <name>ATP</name>
        <dbReference type="ChEBI" id="CHEBI:30616"/>
    </ligand>
</feature>
<dbReference type="KEGG" id="mah:MEALZ_1625"/>
<dbReference type="Gene3D" id="3.30.870.10">
    <property type="entry name" value="Endonuclease Chain A"/>
    <property type="match status" value="2"/>
</dbReference>
<feature type="domain" description="Polyphosphate kinase C-terminal" evidence="10">
    <location>
        <begin position="516"/>
        <end position="688"/>
    </location>
</feature>
<dbReference type="NCBIfam" id="NF003918">
    <property type="entry name" value="PRK05443.1-2"/>
    <property type="match status" value="1"/>
</dbReference>
<evidence type="ECO:0000256" key="3">
    <source>
        <dbReference type="ARBA" id="ARBA00022741"/>
    </source>
</evidence>
<dbReference type="SUPFAM" id="SSF143724">
    <property type="entry name" value="PHP14-like"/>
    <property type="match status" value="1"/>
</dbReference>
<dbReference type="GO" id="GO:0046872">
    <property type="term" value="F:metal ion binding"/>
    <property type="evidence" value="ECO:0007669"/>
    <property type="project" value="UniProtKB-KW"/>
</dbReference>
<evidence type="ECO:0000256" key="6">
    <source>
        <dbReference type="HAMAP-Rule" id="MF_00347"/>
    </source>
</evidence>
<keyword evidence="4 6" id="KW-0418">Kinase</keyword>
<dbReference type="EC" id="2.7.4.1" evidence="6 7"/>
<dbReference type="Gene3D" id="3.30.1840.10">
    <property type="entry name" value="Polyphosphate kinase middle domain"/>
    <property type="match status" value="1"/>
</dbReference>
<dbReference type="SUPFAM" id="SSF56024">
    <property type="entry name" value="Phospholipase D/nuclease"/>
    <property type="match status" value="2"/>
</dbReference>
<reference evidence="12 13" key="1">
    <citation type="journal article" date="2012" name="J. Bacteriol.">
        <title>Genome sequence of the haloalkaliphilic methanotrophic bacterium Methylomicrobium alcaliphilum 20Z.</title>
        <authorList>
            <person name="Vuilleumier S."/>
            <person name="Khmelenina V.N."/>
            <person name="Bringel F."/>
            <person name="Reshetnikov A.S."/>
            <person name="Lajus A."/>
            <person name="Mangenot S."/>
            <person name="Rouy Z."/>
            <person name="Op den Camp H.J."/>
            <person name="Jetten M.S."/>
            <person name="Dispirito A.A."/>
            <person name="Dunfield P."/>
            <person name="Klotz M.G."/>
            <person name="Semrau J.D."/>
            <person name="Stein L.Y."/>
            <person name="Barbe V."/>
            <person name="Medigue C."/>
            <person name="Trotsenko Y.A."/>
            <person name="Kalyuzhnaya M.G."/>
        </authorList>
    </citation>
    <scope>NUCLEOTIDE SEQUENCE [LARGE SCALE GENOMIC DNA]</scope>
    <source>
        <strain evidence="13">DSM 19304 / NCIMB 14124 / VKM B-2133 / 20Z</strain>
    </source>
</reference>
<dbReference type="EMBL" id="FO082060">
    <property type="protein sequence ID" value="CCE23312.1"/>
    <property type="molecule type" value="Genomic_DNA"/>
</dbReference>
<dbReference type="CDD" id="cd09168">
    <property type="entry name" value="PLDc_PaPPK1_C2_like"/>
    <property type="match status" value="1"/>
</dbReference>
<keyword evidence="6" id="KW-0479">Metal-binding</keyword>
<dbReference type="Proteomes" id="UP000008315">
    <property type="component" value="Chromosome"/>
</dbReference>
<dbReference type="InterPro" id="IPR036830">
    <property type="entry name" value="PP_kinase_middle_dom_sf"/>
</dbReference>
<organism evidence="12 13">
    <name type="scientific">Methylotuvimicrobium alcaliphilum (strain DSM 19304 / NCIMB 14124 / VKM B-2133 / 20Z)</name>
    <name type="common">Methylomicrobium alcaliphilum</name>
    <dbReference type="NCBI Taxonomy" id="1091494"/>
    <lineage>
        <taxon>Bacteria</taxon>
        <taxon>Pseudomonadati</taxon>
        <taxon>Pseudomonadota</taxon>
        <taxon>Gammaproteobacteria</taxon>
        <taxon>Methylococcales</taxon>
        <taxon>Methylococcaceae</taxon>
        <taxon>Methylotuvimicrobium</taxon>
    </lineage>
</organism>
<keyword evidence="6" id="KW-0460">Magnesium</keyword>
<feature type="active site" description="Phosphohistidine intermediate" evidence="6">
    <location>
        <position position="448"/>
    </location>
</feature>
<accession>G4SZH2</accession>
<evidence type="ECO:0000259" key="8">
    <source>
        <dbReference type="Pfam" id="PF02503"/>
    </source>
</evidence>
<feature type="binding site" evidence="6">
    <location>
        <position position="481"/>
    </location>
    <ligand>
        <name>ATP</name>
        <dbReference type="ChEBI" id="CHEBI:30616"/>
    </ligand>
</feature>
<evidence type="ECO:0000256" key="4">
    <source>
        <dbReference type="ARBA" id="ARBA00022777"/>
    </source>
</evidence>
<evidence type="ECO:0000256" key="7">
    <source>
        <dbReference type="RuleBase" id="RU003800"/>
    </source>
</evidence>
<comment type="cofactor">
    <cofactor evidence="6">
        <name>Mg(2+)</name>
        <dbReference type="ChEBI" id="CHEBI:18420"/>
    </cofactor>
</comment>